<name>A0A4Y3R5I9_STRCI</name>
<feature type="compositionally biased region" description="Basic and acidic residues" evidence="7">
    <location>
        <begin position="717"/>
        <end position="727"/>
    </location>
</feature>
<feature type="compositionally biased region" description="Acidic residues" evidence="7">
    <location>
        <begin position="379"/>
        <end position="389"/>
    </location>
</feature>
<keyword evidence="2 9" id="KW-0723">Serine/threonine-protein kinase</keyword>
<feature type="compositionally biased region" description="Low complexity" evidence="7">
    <location>
        <begin position="732"/>
        <end position="743"/>
    </location>
</feature>
<dbReference type="PANTHER" id="PTHR43289">
    <property type="entry name" value="MITOGEN-ACTIVATED PROTEIN KINASE KINASE KINASE 20-RELATED"/>
    <property type="match status" value="1"/>
</dbReference>
<feature type="region of interest" description="Disordered" evidence="7">
    <location>
        <begin position="499"/>
        <end position="544"/>
    </location>
</feature>
<dbReference type="OrthoDB" id="1492512at2"/>
<dbReference type="EMBL" id="BJMM01000026">
    <property type="protein sequence ID" value="GEB51998.1"/>
    <property type="molecule type" value="Genomic_DNA"/>
</dbReference>
<dbReference type="SMART" id="SM00220">
    <property type="entry name" value="S_TKc"/>
    <property type="match status" value="1"/>
</dbReference>
<organism evidence="9 10">
    <name type="scientific">Streptomyces cacaoi</name>
    <dbReference type="NCBI Taxonomy" id="1898"/>
    <lineage>
        <taxon>Bacteria</taxon>
        <taxon>Bacillati</taxon>
        <taxon>Actinomycetota</taxon>
        <taxon>Actinomycetes</taxon>
        <taxon>Kitasatosporales</taxon>
        <taxon>Streptomycetaceae</taxon>
        <taxon>Streptomyces</taxon>
    </lineage>
</organism>
<dbReference type="Gene3D" id="1.50.10.20">
    <property type="match status" value="1"/>
</dbReference>
<protein>
    <recommendedName>
        <fullName evidence="1">non-specific serine/threonine protein kinase</fullName>
        <ecNumber evidence="1">2.7.11.1</ecNumber>
    </recommendedName>
</protein>
<dbReference type="Proteomes" id="UP000319210">
    <property type="component" value="Unassembled WGS sequence"/>
</dbReference>
<dbReference type="InterPro" id="IPR012341">
    <property type="entry name" value="6hp_glycosidase-like_sf"/>
</dbReference>
<keyword evidence="4" id="KW-0547">Nucleotide-binding</keyword>
<gene>
    <name evidence="9" type="ORF">SCA03_45490</name>
</gene>
<dbReference type="InterPro" id="IPR058053">
    <property type="entry name" value="RamC_C"/>
</dbReference>
<evidence type="ECO:0000256" key="6">
    <source>
        <dbReference type="ARBA" id="ARBA00022840"/>
    </source>
</evidence>
<evidence type="ECO:0000259" key="8">
    <source>
        <dbReference type="PROSITE" id="PS50011"/>
    </source>
</evidence>
<reference evidence="9 10" key="1">
    <citation type="submission" date="2019-06" db="EMBL/GenBank/DDBJ databases">
        <title>Whole genome shotgun sequence of Streptomyces cacaoi subsp. cacaoi NBRC 12748.</title>
        <authorList>
            <person name="Hosoyama A."/>
            <person name="Uohara A."/>
            <person name="Ohji S."/>
            <person name="Ichikawa N."/>
        </authorList>
    </citation>
    <scope>NUCLEOTIDE SEQUENCE [LARGE SCALE GENOMIC DNA]</scope>
    <source>
        <strain evidence="9 10">NBRC 12748</strain>
    </source>
</reference>
<feature type="domain" description="Protein kinase" evidence="8">
    <location>
        <begin position="228"/>
        <end position="642"/>
    </location>
</feature>
<evidence type="ECO:0000313" key="10">
    <source>
        <dbReference type="Proteomes" id="UP000319210"/>
    </source>
</evidence>
<dbReference type="GO" id="GO:0005975">
    <property type="term" value="P:carbohydrate metabolic process"/>
    <property type="evidence" value="ECO:0007669"/>
    <property type="project" value="InterPro"/>
</dbReference>
<evidence type="ECO:0000313" key="9">
    <source>
        <dbReference type="EMBL" id="GEB51998.1"/>
    </source>
</evidence>
<evidence type="ECO:0000256" key="5">
    <source>
        <dbReference type="ARBA" id="ARBA00022777"/>
    </source>
</evidence>
<feature type="compositionally biased region" description="Low complexity" evidence="7">
    <location>
        <begin position="533"/>
        <end position="544"/>
    </location>
</feature>
<dbReference type="EC" id="2.7.11.1" evidence="1"/>
<dbReference type="SUPFAM" id="SSF158745">
    <property type="entry name" value="LanC-like"/>
    <property type="match status" value="1"/>
</dbReference>
<proteinExistence type="predicted"/>
<comment type="caution">
    <text evidence="9">The sequence shown here is derived from an EMBL/GenBank/DDBJ whole genome shotgun (WGS) entry which is preliminary data.</text>
</comment>
<dbReference type="SMART" id="SM01260">
    <property type="entry name" value="LANC_like"/>
    <property type="match status" value="1"/>
</dbReference>
<keyword evidence="10" id="KW-1185">Reference proteome</keyword>
<sequence length="926" mass="98359">MDILRHLSFCPPGTPWFDTHAAAGAAEEEDFAATHDPVPDGWERTPGSEWVLLTPPGVRLPGQGWKIHVSATPESAERVLGTTVKYCTAEGLTFKFLRSPRALLRRNSKYGERSGSGKFITLYPLDEAQFARVLDELGGLLDGEPGPYILSDLRWRSGPLYVRYGGFAVRTMRSPSGETVYCIENPDGELVPDRRGPGFRPPEWVTLPDCLAEAMAARNAGTLRDFPYRVTKALHFSNGGGVYLGTDTRTGRQVLLREARPHAGLDSEGRDAVARYRKEHWALERLAGLPAIPELVDHRKGHEHHFLVRAYVEGTPLSQLMRKRNPLLNGVTAPESYAEYTAWALRVLERIEEGVRGMHERGVVFGDLHPGNILVGPDPETDTDAETETDTAGTAPGAGQGGPDGQGGPAVTFIDFETASAVEDDAVQQMGAVGFMAPAGYTGTHVDRYALGSLRLAVFAPLAGALQWSPQKVEQLLDLITAHFPVPTDYAARTRSALAPPPAATAPGTAPAGAIAPAEAPAPAEGRARTEGRAPAPGEAADEAPLWTVPERDTWPALRDALAQGIRAAATPQRLDRLFPGDAEQFLRTGGGTGFAHGAAGVLWALARTGARVEPEWTDWLVERAHAQQDPRPGFAHGHSGIAYALAELGRVDEAADLLARAGTPPADAGPEDGGPAATALGEGLAGIGLTHLDLARRTGSTDLLEKAVAIGARLAERHTRPAREEPPAPADPAGRRGPAPAGLLDGATGEALLLLRLYEETGETGLLDAAGAALDADLTALGLRPGAPLPSEPLGRLPLLAVGIGGTGMVLHDHLVHRPDFRWAPVRDTVREATALRFTTEAGLFLGRAGVLTALLHLSDGEVPAEALRPQLAALGLHAVRHEDRPAFLGRECLRLSTDVATGTAGVLLALHSVFEGGRVQLPFF</sequence>
<dbReference type="PANTHER" id="PTHR43289:SF6">
    <property type="entry name" value="SERINE_THREONINE-PROTEIN KINASE NEKL-3"/>
    <property type="match status" value="1"/>
</dbReference>
<dbReference type="AlphaFoldDB" id="A0A4Y3R5I9"/>
<keyword evidence="6" id="KW-0067">ATP-binding</keyword>
<dbReference type="Pfam" id="PF25816">
    <property type="entry name" value="RamC_N"/>
    <property type="match status" value="1"/>
</dbReference>
<dbReference type="Gene3D" id="1.10.510.10">
    <property type="entry name" value="Transferase(Phosphotransferase) domain 1"/>
    <property type="match status" value="1"/>
</dbReference>
<dbReference type="InterPro" id="IPR011009">
    <property type="entry name" value="Kinase-like_dom_sf"/>
</dbReference>
<dbReference type="CDD" id="cd04791">
    <property type="entry name" value="LanC_SerThrkinase"/>
    <property type="match status" value="1"/>
</dbReference>
<dbReference type="Gene3D" id="1.50.10.10">
    <property type="match status" value="1"/>
</dbReference>
<dbReference type="SUPFAM" id="SSF56112">
    <property type="entry name" value="Protein kinase-like (PK-like)"/>
    <property type="match status" value="1"/>
</dbReference>
<evidence type="ECO:0000256" key="2">
    <source>
        <dbReference type="ARBA" id="ARBA00022527"/>
    </source>
</evidence>
<keyword evidence="3" id="KW-0808">Transferase</keyword>
<feature type="compositionally biased region" description="Gly residues" evidence="7">
    <location>
        <begin position="396"/>
        <end position="407"/>
    </location>
</feature>
<dbReference type="Gene3D" id="3.30.200.20">
    <property type="entry name" value="Phosphorylase Kinase, domain 1"/>
    <property type="match status" value="1"/>
</dbReference>
<dbReference type="InterPro" id="IPR057929">
    <property type="entry name" value="RamC_N"/>
</dbReference>
<evidence type="ECO:0000256" key="7">
    <source>
        <dbReference type="SAM" id="MobiDB-lite"/>
    </source>
</evidence>
<dbReference type="GO" id="GO:0004674">
    <property type="term" value="F:protein serine/threonine kinase activity"/>
    <property type="evidence" value="ECO:0007669"/>
    <property type="project" value="UniProtKB-KW"/>
</dbReference>
<feature type="compositionally biased region" description="Low complexity" evidence="7">
    <location>
        <begin position="505"/>
        <end position="525"/>
    </location>
</feature>
<evidence type="ECO:0000256" key="4">
    <source>
        <dbReference type="ARBA" id="ARBA00022741"/>
    </source>
</evidence>
<dbReference type="GO" id="GO:0005524">
    <property type="term" value="F:ATP binding"/>
    <property type="evidence" value="ECO:0007669"/>
    <property type="project" value="UniProtKB-KW"/>
</dbReference>
<accession>A0A4Y3R5I9</accession>
<feature type="region of interest" description="Disordered" evidence="7">
    <location>
        <begin position="717"/>
        <end position="743"/>
    </location>
</feature>
<keyword evidence="5 9" id="KW-0418">Kinase</keyword>
<dbReference type="InterPro" id="IPR007822">
    <property type="entry name" value="LANC-like"/>
</dbReference>
<evidence type="ECO:0000256" key="1">
    <source>
        <dbReference type="ARBA" id="ARBA00012513"/>
    </source>
</evidence>
<dbReference type="GO" id="GO:0031179">
    <property type="term" value="P:peptide modification"/>
    <property type="evidence" value="ECO:0007669"/>
    <property type="project" value="InterPro"/>
</dbReference>
<feature type="region of interest" description="Disordered" evidence="7">
    <location>
        <begin position="378"/>
        <end position="407"/>
    </location>
</feature>
<dbReference type="InterPro" id="IPR000719">
    <property type="entry name" value="Prot_kinase_dom"/>
</dbReference>
<dbReference type="RefSeq" id="WP_141275603.1">
    <property type="nucleotide sequence ID" value="NZ_BJMM01000026.1"/>
</dbReference>
<evidence type="ECO:0000256" key="3">
    <source>
        <dbReference type="ARBA" id="ARBA00022679"/>
    </source>
</evidence>
<dbReference type="PROSITE" id="PS50011">
    <property type="entry name" value="PROTEIN_KINASE_DOM"/>
    <property type="match status" value="1"/>
</dbReference>